<comment type="subunit">
    <text evidence="4">Homotetramer.</text>
</comment>
<keyword evidence="11" id="KW-1185">Reference proteome</keyword>
<keyword evidence="7 10" id="KW-0378">Hydrolase</keyword>
<evidence type="ECO:0000313" key="10">
    <source>
        <dbReference type="EMBL" id="TWT35905.1"/>
    </source>
</evidence>
<dbReference type="PANTHER" id="PTHR43668:SF2">
    <property type="entry name" value="ALLANTOINASE"/>
    <property type="match status" value="1"/>
</dbReference>
<accession>A0A5C5VE07</accession>
<sequence length="438" mass="46105">MPASPSEPANLAFRSRRVVTPAGELSATVVVRGGSIAAIDPYDDPPTASTVRELGDIAILPGLVDTHVHLNEPGRTDWEGFATGTAAAAAGGVTTLVDMPLNSSPVTTSVDALEAKRRAAAGQLSVDVGFYAGLVAGSASELPGLLDAGVLGVKAFLCHSGIDEFPAATESDLRAAMPVIAERGSVLLAHAEIESPVEPPDDPRSYQQYAATRPGRFERAAIELLIGLCREYGCRTHIVHLADAACLPLLQEAKEEGLPLTVETCPHYLAFAAEEIPDGATQFKCAPPIRHAANRDALWGGLASGVIDFVASDHSPCPPELKQQASGDFEEAWGGVSSLQLMLPVVWTEAAARGFSLSDVVRWLCDRPAELVGLPAGLREGADANLVLLDPEATFTVRGADLLHRHPLTPYEGRELRGQVLKTLLRGAPAQAGRGRLL</sequence>
<name>A0A5C5VE07_9BACT</name>
<dbReference type="InterPro" id="IPR017593">
    <property type="entry name" value="Allantoinase"/>
</dbReference>
<dbReference type="SUPFAM" id="SSF51556">
    <property type="entry name" value="Metallo-dependent hydrolases"/>
    <property type="match status" value="1"/>
</dbReference>
<evidence type="ECO:0000256" key="3">
    <source>
        <dbReference type="ARBA" id="ARBA00010368"/>
    </source>
</evidence>
<evidence type="ECO:0000313" key="11">
    <source>
        <dbReference type="Proteomes" id="UP000316714"/>
    </source>
</evidence>
<dbReference type="PANTHER" id="PTHR43668">
    <property type="entry name" value="ALLANTOINASE"/>
    <property type="match status" value="1"/>
</dbReference>
<comment type="caution">
    <text evidence="10">The sequence shown here is derived from an EMBL/GenBank/DDBJ whole genome shotgun (WGS) entry which is preliminary data.</text>
</comment>
<dbReference type="GO" id="GO:0050897">
    <property type="term" value="F:cobalt ion binding"/>
    <property type="evidence" value="ECO:0007669"/>
    <property type="project" value="InterPro"/>
</dbReference>
<dbReference type="NCBIfam" id="TIGR03178">
    <property type="entry name" value="allantoinase"/>
    <property type="match status" value="1"/>
</dbReference>
<dbReference type="InterPro" id="IPR032466">
    <property type="entry name" value="Metal_Hydrolase"/>
</dbReference>
<evidence type="ECO:0000256" key="4">
    <source>
        <dbReference type="ARBA" id="ARBA00011881"/>
    </source>
</evidence>
<dbReference type="EC" id="3.5.2.5" evidence="5"/>
<gene>
    <name evidence="10" type="primary">allB</name>
    <name evidence="10" type="ORF">KOR34_08020</name>
</gene>
<evidence type="ECO:0000259" key="9">
    <source>
        <dbReference type="Pfam" id="PF01979"/>
    </source>
</evidence>
<keyword evidence="8" id="KW-0862">Zinc</keyword>
<proteinExistence type="inferred from homology"/>
<evidence type="ECO:0000256" key="2">
    <source>
        <dbReference type="ARBA" id="ARBA00004968"/>
    </source>
</evidence>
<evidence type="ECO:0000256" key="1">
    <source>
        <dbReference type="ARBA" id="ARBA00001947"/>
    </source>
</evidence>
<dbReference type="GO" id="GO:0004038">
    <property type="term" value="F:allantoinase activity"/>
    <property type="evidence" value="ECO:0007669"/>
    <property type="project" value="UniProtKB-EC"/>
</dbReference>
<feature type="domain" description="Amidohydrolase-related" evidence="9">
    <location>
        <begin position="59"/>
        <end position="427"/>
    </location>
</feature>
<dbReference type="RefSeq" id="WP_146562408.1">
    <property type="nucleotide sequence ID" value="NZ_SIHJ01000001.1"/>
</dbReference>
<evidence type="ECO:0000256" key="7">
    <source>
        <dbReference type="ARBA" id="ARBA00022801"/>
    </source>
</evidence>
<dbReference type="InterPro" id="IPR006680">
    <property type="entry name" value="Amidohydro-rel"/>
</dbReference>
<evidence type="ECO:0000256" key="6">
    <source>
        <dbReference type="ARBA" id="ARBA00022723"/>
    </source>
</evidence>
<dbReference type="OrthoDB" id="9765462at2"/>
<dbReference type="AlphaFoldDB" id="A0A5C5VE07"/>
<protein>
    <recommendedName>
        <fullName evidence="5">allantoinase</fullName>
        <ecNumber evidence="5">3.5.2.5</ecNumber>
    </recommendedName>
</protein>
<comment type="similarity">
    <text evidence="3">Belongs to the metallo-dependent hydrolases superfamily. Allantoinase family.</text>
</comment>
<keyword evidence="6" id="KW-0479">Metal-binding</keyword>
<dbReference type="InterPro" id="IPR050138">
    <property type="entry name" value="DHOase/Allantoinase_Hydrolase"/>
</dbReference>
<dbReference type="GO" id="GO:0008270">
    <property type="term" value="F:zinc ion binding"/>
    <property type="evidence" value="ECO:0007669"/>
    <property type="project" value="InterPro"/>
</dbReference>
<dbReference type="Proteomes" id="UP000316714">
    <property type="component" value="Unassembled WGS sequence"/>
</dbReference>
<organism evidence="10 11">
    <name type="scientific">Posidoniimonas corsicana</name>
    <dbReference type="NCBI Taxonomy" id="1938618"/>
    <lineage>
        <taxon>Bacteria</taxon>
        <taxon>Pseudomonadati</taxon>
        <taxon>Planctomycetota</taxon>
        <taxon>Planctomycetia</taxon>
        <taxon>Pirellulales</taxon>
        <taxon>Lacipirellulaceae</taxon>
        <taxon>Posidoniimonas</taxon>
    </lineage>
</organism>
<dbReference type="GO" id="GO:0005737">
    <property type="term" value="C:cytoplasm"/>
    <property type="evidence" value="ECO:0007669"/>
    <property type="project" value="TreeGrafter"/>
</dbReference>
<dbReference type="SUPFAM" id="SSF51338">
    <property type="entry name" value="Composite domain of metallo-dependent hydrolases"/>
    <property type="match status" value="1"/>
</dbReference>
<dbReference type="EMBL" id="SIHJ01000001">
    <property type="protein sequence ID" value="TWT35905.1"/>
    <property type="molecule type" value="Genomic_DNA"/>
</dbReference>
<reference evidence="10 11" key="1">
    <citation type="submission" date="2019-02" db="EMBL/GenBank/DDBJ databases">
        <title>Deep-cultivation of Planctomycetes and their phenomic and genomic characterization uncovers novel biology.</title>
        <authorList>
            <person name="Wiegand S."/>
            <person name="Jogler M."/>
            <person name="Boedeker C."/>
            <person name="Pinto D."/>
            <person name="Vollmers J."/>
            <person name="Rivas-Marin E."/>
            <person name="Kohn T."/>
            <person name="Peeters S.H."/>
            <person name="Heuer A."/>
            <person name="Rast P."/>
            <person name="Oberbeckmann S."/>
            <person name="Bunk B."/>
            <person name="Jeske O."/>
            <person name="Meyerdierks A."/>
            <person name="Storesund J.E."/>
            <person name="Kallscheuer N."/>
            <person name="Luecker S."/>
            <person name="Lage O.M."/>
            <person name="Pohl T."/>
            <person name="Merkel B.J."/>
            <person name="Hornburger P."/>
            <person name="Mueller R.-W."/>
            <person name="Bruemmer F."/>
            <person name="Labrenz M."/>
            <person name="Spormann A.M."/>
            <person name="Op Den Camp H."/>
            <person name="Overmann J."/>
            <person name="Amann R."/>
            <person name="Jetten M.S.M."/>
            <person name="Mascher T."/>
            <person name="Medema M.H."/>
            <person name="Devos D.P."/>
            <person name="Kaster A.-K."/>
            <person name="Ovreas L."/>
            <person name="Rohde M."/>
            <person name="Galperin M.Y."/>
            <person name="Jogler C."/>
        </authorList>
    </citation>
    <scope>NUCLEOTIDE SEQUENCE [LARGE SCALE GENOMIC DNA]</scope>
    <source>
        <strain evidence="10 11">KOR34</strain>
    </source>
</reference>
<dbReference type="Gene3D" id="3.20.20.140">
    <property type="entry name" value="Metal-dependent hydrolases"/>
    <property type="match status" value="1"/>
</dbReference>
<dbReference type="GO" id="GO:0006145">
    <property type="term" value="P:purine nucleobase catabolic process"/>
    <property type="evidence" value="ECO:0007669"/>
    <property type="project" value="TreeGrafter"/>
</dbReference>
<dbReference type="InterPro" id="IPR011059">
    <property type="entry name" value="Metal-dep_hydrolase_composite"/>
</dbReference>
<dbReference type="FunFam" id="3.20.20.140:FF:000032">
    <property type="entry name" value="Allantoinase Dal1"/>
    <property type="match status" value="1"/>
</dbReference>
<dbReference type="Pfam" id="PF01979">
    <property type="entry name" value="Amidohydro_1"/>
    <property type="match status" value="1"/>
</dbReference>
<comment type="pathway">
    <text evidence="2">Nitrogen metabolism; (S)-allantoin degradation; allantoate from (S)-allantoin: step 1/1.</text>
</comment>
<dbReference type="GO" id="GO:0000256">
    <property type="term" value="P:allantoin catabolic process"/>
    <property type="evidence" value="ECO:0007669"/>
    <property type="project" value="InterPro"/>
</dbReference>
<evidence type="ECO:0000256" key="8">
    <source>
        <dbReference type="ARBA" id="ARBA00022833"/>
    </source>
</evidence>
<evidence type="ECO:0000256" key="5">
    <source>
        <dbReference type="ARBA" id="ARBA00012863"/>
    </source>
</evidence>
<comment type="cofactor">
    <cofactor evidence="1">
        <name>Zn(2+)</name>
        <dbReference type="ChEBI" id="CHEBI:29105"/>
    </cofactor>
</comment>